<keyword evidence="4" id="KW-1185">Reference proteome</keyword>
<dbReference type="PANTHER" id="PTHR30525">
    <property type="entry name" value="1-DEOXY-D-XYLULOSE 5-PHOSPHATE REDUCTOISOMERASE"/>
    <property type="match status" value="1"/>
</dbReference>
<dbReference type="Proteomes" id="UP000037020">
    <property type="component" value="Unassembled WGS sequence"/>
</dbReference>
<dbReference type="InterPro" id="IPR036291">
    <property type="entry name" value="NAD(P)-bd_dom_sf"/>
</dbReference>
<evidence type="ECO:0000259" key="2">
    <source>
        <dbReference type="Pfam" id="PF02670"/>
    </source>
</evidence>
<organism evidence="3 4">
    <name type="scientific">Streptomyces varsoviensis</name>
    <dbReference type="NCBI Taxonomy" id="67373"/>
    <lineage>
        <taxon>Bacteria</taxon>
        <taxon>Bacillati</taxon>
        <taxon>Actinomycetota</taxon>
        <taxon>Actinomycetes</taxon>
        <taxon>Kitasatosporales</taxon>
        <taxon>Streptomycetaceae</taxon>
        <taxon>Streptomyces</taxon>
    </lineage>
</organism>
<feature type="domain" description="1-deoxy-D-xylulose 5-phosphate reductoisomerase N-terminal" evidence="2">
    <location>
        <begin position="27"/>
        <end position="66"/>
    </location>
</feature>
<dbReference type="PANTHER" id="PTHR30525:SF0">
    <property type="entry name" value="1-DEOXY-D-XYLULOSE 5-PHOSPHATE REDUCTOISOMERASE, CHLOROPLASTIC"/>
    <property type="match status" value="1"/>
</dbReference>
<evidence type="ECO:0000313" key="4">
    <source>
        <dbReference type="Proteomes" id="UP000037020"/>
    </source>
</evidence>
<dbReference type="Pfam" id="PF02670">
    <property type="entry name" value="DXP_reductoisom"/>
    <property type="match status" value="1"/>
</dbReference>
<sequence length="67" mass="6781">MTDSLADPHLRFAPAAPGAGPSGPRSIVILGSTGSIGTQAIDVVLRNPERFRVTALSAAGGRVELLA</sequence>
<accession>A0ABR5J1R0</accession>
<feature type="compositionally biased region" description="Low complexity" evidence="1">
    <location>
        <begin position="13"/>
        <end position="24"/>
    </location>
</feature>
<dbReference type="InterPro" id="IPR003821">
    <property type="entry name" value="DXP_reductoisomerase"/>
</dbReference>
<proteinExistence type="predicted"/>
<name>A0ABR5J1R0_9ACTN</name>
<comment type="caution">
    <text evidence="3">The sequence shown here is derived from an EMBL/GenBank/DDBJ whole genome shotgun (WGS) entry which is preliminary data.</text>
</comment>
<evidence type="ECO:0000313" key="3">
    <source>
        <dbReference type="EMBL" id="KOG87363.1"/>
    </source>
</evidence>
<dbReference type="EMBL" id="LGUT01002282">
    <property type="protein sequence ID" value="KOG87363.1"/>
    <property type="molecule type" value="Genomic_DNA"/>
</dbReference>
<dbReference type="Gene3D" id="3.40.50.720">
    <property type="entry name" value="NAD(P)-binding Rossmann-like Domain"/>
    <property type="match status" value="1"/>
</dbReference>
<dbReference type="SUPFAM" id="SSF51735">
    <property type="entry name" value="NAD(P)-binding Rossmann-fold domains"/>
    <property type="match status" value="1"/>
</dbReference>
<evidence type="ECO:0000256" key="1">
    <source>
        <dbReference type="SAM" id="MobiDB-lite"/>
    </source>
</evidence>
<gene>
    <name evidence="3" type="ORF">ADK38_25860</name>
</gene>
<reference evidence="3 4" key="1">
    <citation type="submission" date="2015-07" db="EMBL/GenBank/DDBJ databases">
        <authorList>
            <person name="Ju K.-S."/>
            <person name="Doroghazi J.R."/>
            <person name="Metcalf W.W."/>
        </authorList>
    </citation>
    <scope>NUCLEOTIDE SEQUENCE [LARGE SCALE GENOMIC DNA]</scope>
    <source>
        <strain evidence="3 4">NRRL B-3589</strain>
    </source>
</reference>
<feature type="region of interest" description="Disordered" evidence="1">
    <location>
        <begin position="1"/>
        <end position="24"/>
    </location>
</feature>
<protein>
    <recommendedName>
        <fullName evidence="2">1-deoxy-D-xylulose 5-phosphate reductoisomerase N-terminal domain-containing protein</fullName>
    </recommendedName>
</protein>
<feature type="non-terminal residue" evidence="3">
    <location>
        <position position="67"/>
    </location>
</feature>
<feature type="compositionally biased region" description="Basic and acidic residues" evidence="1">
    <location>
        <begin position="1"/>
        <end position="10"/>
    </location>
</feature>
<dbReference type="InterPro" id="IPR013512">
    <property type="entry name" value="DXP_reductoisomerase_N"/>
</dbReference>